<dbReference type="EMBL" id="CAJOBP010083063">
    <property type="protein sequence ID" value="CAF4921279.1"/>
    <property type="molecule type" value="Genomic_DNA"/>
</dbReference>
<organism evidence="2 5">
    <name type="scientific">Rotaria socialis</name>
    <dbReference type="NCBI Taxonomy" id="392032"/>
    <lineage>
        <taxon>Eukaryota</taxon>
        <taxon>Metazoa</taxon>
        <taxon>Spiralia</taxon>
        <taxon>Gnathifera</taxon>
        <taxon>Rotifera</taxon>
        <taxon>Eurotatoria</taxon>
        <taxon>Bdelloidea</taxon>
        <taxon>Philodinida</taxon>
        <taxon>Philodinidae</taxon>
        <taxon>Rotaria</taxon>
    </lineage>
</organism>
<feature type="non-terminal residue" evidence="2">
    <location>
        <position position="1"/>
    </location>
</feature>
<dbReference type="EMBL" id="CAJOBP010102858">
    <property type="protein sequence ID" value="CAF4981033.1"/>
    <property type="molecule type" value="Genomic_DNA"/>
</dbReference>
<feature type="non-terminal residue" evidence="2">
    <location>
        <position position="50"/>
    </location>
</feature>
<dbReference type="AlphaFoldDB" id="A0A821W9J3"/>
<evidence type="ECO:0000313" key="3">
    <source>
        <dbReference type="EMBL" id="CAF4981033.1"/>
    </source>
</evidence>
<dbReference type="EMBL" id="CAJOBR010080366">
    <property type="protein sequence ID" value="CAF5121862.1"/>
    <property type="molecule type" value="Genomic_DNA"/>
</dbReference>
<evidence type="ECO:0000256" key="1">
    <source>
        <dbReference type="SAM" id="MobiDB-lite"/>
    </source>
</evidence>
<name>A0A821W9J3_9BILA</name>
<protein>
    <submittedName>
        <fullName evidence="2">Uncharacterized protein</fullName>
    </submittedName>
</protein>
<feature type="compositionally biased region" description="Basic and acidic residues" evidence="1">
    <location>
        <begin position="21"/>
        <end position="37"/>
    </location>
</feature>
<proteinExistence type="predicted"/>
<gene>
    <name evidence="4" type="ORF">QYT958_LOCUS46111</name>
    <name evidence="2" type="ORF">UJA718_LOCUS46435</name>
    <name evidence="3" type="ORF">UJA718_LOCUS49306</name>
</gene>
<reference evidence="2" key="1">
    <citation type="submission" date="2021-02" db="EMBL/GenBank/DDBJ databases">
        <authorList>
            <person name="Nowell W R."/>
        </authorList>
    </citation>
    <scope>NUCLEOTIDE SEQUENCE</scope>
</reference>
<accession>A0A821W9J3</accession>
<evidence type="ECO:0000313" key="5">
    <source>
        <dbReference type="Proteomes" id="UP000663873"/>
    </source>
</evidence>
<comment type="caution">
    <text evidence="2">The sequence shown here is derived from an EMBL/GenBank/DDBJ whole genome shotgun (WGS) entry which is preliminary data.</text>
</comment>
<keyword evidence="5" id="KW-1185">Reference proteome</keyword>
<dbReference type="Proteomes" id="UP000663873">
    <property type="component" value="Unassembled WGS sequence"/>
</dbReference>
<evidence type="ECO:0000313" key="4">
    <source>
        <dbReference type="EMBL" id="CAF5121862.1"/>
    </source>
</evidence>
<sequence length="50" mass="5584">TVSKTNETIARTIKPPVTDNKVNRDNKTKSTSYEKNDTIASLGSNQLFEK</sequence>
<feature type="region of interest" description="Disordered" evidence="1">
    <location>
        <begin position="1"/>
        <end position="50"/>
    </location>
</feature>
<dbReference type="Proteomes" id="UP000663848">
    <property type="component" value="Unassembled WGS sequence"/>
</dbReference>
<feature type="compositionally biased region" description="Polar residues" evidence="1">
    <location>
        <begin position="38"/>
        <end position="50"/>
    </location>
</feature>
<evidence type="ECO:0000313" key="2">
    <source>
        <dbReference type="EMBL" id="CAF4921279.1"/>
    </source>
</evidence>